<evidence type="ECO:0000313" key="13">
    <source>
        <dbReference type="Proteomes" id="UP000663877"/>
    </source>
</evidence>
<organism evidence="10 13">
    <name type="scientific">Adineta steineri</name>
    <dbReference type="NCBI Taxonomy" id="433720"/>
    <lineage>
        <taxon>Eukaryota</taxon>
        <taxon>Metazoa</taxon>
        <taxon>Spiralia</taxon>
        <taxon>Gnathifera</taxon>
        <taxon>Rotifera</taxon>
        <taxon>Eurotatoria</taxon>
        <taxon>Bdelloidea</taxon>
        <taxon>Adinetida</taxon>
        <taxon>Adinetidae</taxon>
        <taxon>Adineta</taxon>
    </lineage>
</organism>
<feature type="transmembrane region" description="Helical" evidence="8">
    <location>
        <begin position="264"/>
        <end position="286"/>
    </location>
</feature>
<evidence type="ECO:0000313" key="10">
    <source>
        <dbReference type="EMBL" id="CAF1244580.1"/>
    </source>
</evidence>
<feature type="domain" description="G-protein coupled receptors family 1 profile" evidence="9">
    <location>
        <begin position="30"/>
        <end position="283"/>
    </location>
</feature>
<evidence type="ECO:0000256" key="3">
    <source>
        <dbReference type="ARBA" id="ARBA00022989"/>
    </source>
</evidence>
<dbReference type="Proteomes" id="UP000663832">
    <property type="component" value="Unassembled WGS sequence"/>
</dbReference>
<dbReference type="PANTHER" id="PTHR24243:SF230">
    <property type="entry name" value="G-PROTEIN COUPLED RECEPTORS FAMILY 1 PROFILE DOMAIN-CONTAINING PROTEIN"/>
    <property type="match status" value="1"/>
</dbReference>
<dbReference type="OrthoDB" id="10008088at2759"/>
<dbReference type="PROSITE" id="PS50262">
    <property type="entry name" value="G_PROTEIN_RECEP_F1_2"/>
    <property type="match status" value="1"/>
</dbReference>
<comment type="caution">
    <text evidence="10">The sequence shown here is derived from an EMBL/GenBank/DDBJ whole genome shotgun (WGS) entry which is preliminary data.</text>
</comment>
<feature type="transmembrane region" description="Helical" evidence="8">
    <location>
        <begin position="132"/>
        <end position="152"/>
    </location>
</feature>
<evidence type="ECO:0000256" key="8">
    <source>
        <dbReference type="SAM" id="Phobius"/>
    </source>
</evidence>
<keyword evidence="4" id="KW-0297">G-protein coupled receptor</keyword>
<dbReference type="Gene3D" id="1.20.1070.10">
    <property type="entry name" value="Rhodopsin 7-helix transmembrane proteins"/>
    <property type="match status" value="1"/>
</dbReference>
<reference evidence="10" key="1">
    <citation type="submission" date="2021-02" db="EMBL/GenBank/DDBJ databases">
        <authorList>
            <person name="Nowell W R."/>
        </authorList>
    </citation>
    <scope>NUCLEOTIDE SEQUENCE</scope>
</reference>
<feature type="transmembrane region" description="Helical" evidence="8">
    <location>
        <begin position="172"/>
        <end position="193"/>
    </location>
</feature>
<dbReference type="GO" id="GO:0005886">
    <property type="term" value="C:plasma membrane"/>
    <property type="evidence" value="ECO:0007669"/>
    <property type="project" value="TreeGrafter"/>
</dbReference>
<feature type="transmembrane region" description="Helical" evidence="8">
    <location>
        <begin position="92"/>
        <end position="111"/>
    </location>
</feature>
<evidence type="ECO:0000256" key="1">
    <source>
        <dbReference type="ARBA" id="ARBA00004141"/>
    </source>
</evidence>
<dbReference type="EMBL" id="CAJNOI010000328">
    <property type="protein sequence ID" value="CAF1244580.1"/>
    <property type="molecule type" value="Genomic_DNA"/>
</dbReference>
<feature type="transmembrane region" description="Helical" evidence="8">
    <location>
        <begin position="51"/>
        <end position="72"/>
    </location>
</feature>
<evidence type="ECO:0000313" key="12">
    <source>
        <dbReference type="Proteomes" id="UP000663832"/>
    </source>
</evidence>
<evidence type="ECO:0000256" key="7">
    <source>
        <dbReference type="ARBA" id="ARBA00023224"/>
    </source>
</evidence>
<sequence>MSNIIEQLTLTSHFLNIVVGLLLFIFGVTGNFLTIYIFTRATFRNAPSVRYLLAGSVASLIQLFQTLLPRILGDGFGIPIINSSTLQCQIRITIASVATLCSISFPCWASFDHFISTSSNAAIRHYWTSKKLIYRAILITVIFWLIVFLPVNMVSRAVGESCIGNNIILSSVYSYGIIPLTYSILPIIAIIYFNRGIVRHLKQSRIVGYNQTRNRLVKQVRRMLIPQLMIIIISGIPFSINTIYSISTSSIHKDPLRLAIESLILQLVRLLFYLNYVCSFYIYILMSSEIRQEFKKIFCKQNLILPQNSTVNASRIIPIKT</sequence>
<dbReference type="GO" id="GO:0004930">
    <property type="term" value="F:G protein-coupled receptor activity"/>
    <property type="evidence" value="ECO:0007669"/>
    <property type="project" value="UniProtKB-KW"/>
</dbReference>
<gene>
    <name evidence="10" type="ORF">BJG266_LOCUS29242</name>
    <name evidence="11" type="ORF">QVE165_LOCUS45491</name>
</gene>
<feature type="transmembrane region" description="Helical" evidence="8">
    <location>
        <begin position="223"/>
        <end position="244"/>
    </location>
</feature>
<dbReference type="EMBL" id="CAJNOM010000643">
    <property type="protein sequence ID" value="CAF1530580.1"/>
    <property type="molecule type" value="Genomic_DNA"/>
</dbReference>
<dbReference type="PANTHER" id="PTHR24243">
    <property type="entry name" value="G-PROTEIN COUPLED RECEPTOR"/>
    <property type="match status" value="1"/>
</dbReference>
<keyword evidence="2 8" id="KW-0812">Transmembrane</keyword>
<keyword evidence="6" id="KW-0675">Receptor</keyword>
<protein>
    <recommendedName>
        <fullName evidence="9">G-protein coupled receptors family 1 profile domain-containing protein</fullName>
    </recommendedName>
</protein>
<keyword evidence="3 8" id="KW-1133">Transmembrane helix</keyword>
<keyword evidence="7" id="KW-0807">Transducer</keyword>
<evidence type="ECO:0000313" key="11">
    <source>
        <dbReference type="EMBL" id="CAF1530580.1"/>
    </source>
</evidence>
<keyword evidence="12" id="KW-1185">Reference proteome</keyword>
<evidence type="ECO:0000256" key="5">
    <source>
        <dbReference type="ARBA" id="ARBA00023136"/>
    </source>
</evidence>
<dbReference type="SUPFAM" id="SSF81321">
    <property type="entry name" value="Family A G protein-coupled receptor-like"/>
    <property type="match status" value="1"/>
</dbReference>
<evidence type="ECO:0000256" key="4">
    <source>
        <dbReference type="ARBA" id="ARBA00023040"/>
    </source>
</evidence>
<comment type="subcellular location">
    <subcellularLocation>
        <location evidence="1">Membrane</location>
        <topology evidence="1">Multi-pass membrane protein</topology>
    </subcellularLocation>
</comment>
<feature type="transmembrane region" description="Helical" evidence="8">
    <location>
        <begin position="17"/>
        <end position="39"/>
    </location>
</feature>
<accession>A0A814ZLK5</accession>
<evidence type="ECO:0000256" key="2">
    <source>
        <dbReference type="ARBA" id="ARBA00022692"/>
    </source>
</evidence>
<dbReference type="AlphaFoldDB" id="A0A814ZLK5"/>
<dbReference type="Proteomes" id="UP000663877">
    <property type="component" value="Unassembled WGS sequence"/>
</dbReference>
<dbReference type="InterPro" id="IPR017452">
    <property type="entry name" value="GPCR_Rhodpsn_7TM"/>
</dbReference>
<evidence type="ECO:0000256" key="6">
    <source>
        <dbReference type="ARBA" id="ARBA00023170"/>
    </source>
</evidence>
<name>A0A814ZLK5_9BILA</name>
<proteinExistence type="predicted"/>
<keyword evidence="5 8" id="KW-0472">Membrane</keyword>
<evidence type="ECO:0000259" key="9">
    <source>
        <dbReference type="PROSITE" id="PS50262"/>
    </source>
</evidence>